<reference evidence="4" key="1">
    <citation type="submission" date="2022-11" db="UniProtKB">
        <authorList>
            <consortium name="WormBaseParasite"/>
        </authorList>
    </citation>
    <scope>IDENTIFICATION</scope>
</reference>
<feature type="compositionally biased region" description="Basic and acidic residues" evidence="1">
    <location>
        <begin position="1325"/>
        <end position="1336"/>
    </location>
</feature>
<dbReference type="WBParaSite" id="sdigi.contig74.g3666.t1">
    <property type="protein sequence ID" value="sdigi.contig74.g3666.t1"/>
    <property type="gene ID" value="sdigi.contig74.g3666"/>
</dbReference>
<sequence>MLHQQGAVKEVKLITEKTRSGTWGKFLTQQGEYTDWYCIIRKNCILIRQIHHKSPILYSCGFRSSCVIVDACSAPFRDGSSGVVVAVNDEQNEEYFLAYYSIKMSRIVKKISVHRKISRVVTVLDSTKRNEIECLHENLRNSLHLIAVGTYSGDCYLVHFGIDLPNITDPELRNPPFSSNLCKPYISHGRFNFIANNGAIYPVSVDEIHVTAITYLERCKTVVIGFSCGAFITINLHNGNDSSYYYSSSPVYSFSCQEPMDDPRPVLYLWVAYSEGKQKKAHVMLFVINFPNDEGQPPNQWTFEELIIIQYLVWRPENCAEWLSFRTIVSPPSREHTTRSISERQLSTEESFFRTVVTDTSRLLMTWKTPNNAVEGALFDLNAFYYKRLPRLVTFTESFLKLNPFVSVFTLPTVSDQEICYDYLINYSGVWQHQSPYSETNDFFIFAPSHSFEIITFDGNREFTIFVPSIQKIVLKWLDGNFEDAIGLKSDLACAYLSAVGLAKPSADISENSQASVVPLENESVVISSLLFNGEANDTLKKHIIICSNYNTIHQIASLIWKEVVNAKQKFDELSEPWFDRVPRALSAAGMCWLRNSAAVFHCAAELFAEISKRVPSEATTANYNMMASMNLVFYTNIVFLFHRGGLLPLKNYTALNARMKARLDERKKRLLPGSKLYIINLLEEMQSVCPNEFFWYGRTAEEWYPPNSIGTLLSVTLAMKITETSKYKLIGYFLLDYDDLMRKEPKVFDRFKWRFPYKDQAICNHIESNWRSDCGLEEALIKRGRVTITDAKAEEYVCEAERLMKRLLLDKKEIEFIKESLLKRPNGIREWNRFCLRRKMFARLLPANRCDRWTAKILEDFPVIQIDASFPQAGGEKMRNIPSKQCSAAHPFLSPCVRSYDRHEIFETPRRLHEVCKSSGLKEAPEASKCPMSPVYDRRISNYERILPKEDLENVHRLLQTPTPRHHYVFGITGEDSFSSVRTDHFAPVPIPTSILKTRKGRQDEADVTESQFKSLRFDLSNSNISCYESQVKEQKYGSNLREINLGNTLDVLNPEFLTLAEMKNEIFSERNLELETELENLMSREEKSGSTEAFNQESQHVIMIEEQSDSDITEDQERRADVPEKVLQYSFEEQEELENLPTIVESSDVKNENSTAFSFAAPVPISDEEQEDPEIFLNVGSKDNSHVVCNEKGTDQKIQDAKDMADEIPVTNSKLPRHDSTSDVNVLSRALRQRSNSLIDEALIELEHVNSDVQDSSQKEVSYEQEDETDPTSTEIEKALVAYSKMKGLSKCKRLHKGEDRRPYSEIRKSPRRHCVNGASSIKNDEITSERSATDAEVGSSKLQRGHRFKHEDPDNDRERVRTYSTDSFQSSPGIYSEMSTLSHRMLTRSAARAAKLASLSPEIKVTSRRRLDSEASSPHSRETTPRHSTRVIVSGGSSSNKNISTRKRRPRSGTGSPHSRESTPKRAVRTSHKNSPKNDRKRKKRLASESSSVHSWETAPSRSTQSISSVKTFPTGKSPRRRRAHSEQTEADSVIVAVTPKTSPIRRRRAASEDFQSKSESGSPYKQRTSSIFEPKLAKIDGLSHT</sequence>
<feature type="domain" description="ELYS beta-propeller" evidence="2">
    <location>
        <begin position="66"/>
        <end position="417"/>
    </location>
</feature>
<feature type="compositionally biased region" description="Polar residues" evidence="1">
    <location>
        <begin position="1491"/>
        <end position="1515"/>
    </location>
</feature>
<dbReference type="Pfam" id="PF16687">
    <property type="entry name" value="ELYS-bb"/>
    <property type="match status" value="1"/>
</dbReference>
<proteinExistence type="predicted"/>
<evidence type="ECO:0000256" key="1">
    <source>
        <dbReference type="SAM" id="MobiDB-lite"/>
    </source>
</evidence>
<keyword evidence="3" id="KW-1185">Reference proteome</keyword>
<dbReference type="Proteomes" id="UP000887581">
    <property type="component" value="Unplaced"/>
</dbReference>
<dbReference type="PANTHER" id="PTHR21583:SF8">
    <property type="entry name" value="PROTEIN ELYS"/>
    <property type="match status" value="1"/>
</dbReference>
<feature type="region of interest" description="Disordered" evidence="1">
    <location>
        <begin position="1408"/>
        <end position="1589"/>
    </location>
</feature>
<dbReference type="InterPro" id="IPR052620">
    <property type="entry name" value="ELYS/MEL-28_NucAsmblyFactor"/>
</dbReference>
<feature type="region of interest" description="Disordered" evidence="1">
    <location>
        <begin position="1296"/>
        <end position="1378"/>
    </location>
</feature>
<feature type="region of interest" description="Disordered" evidence="1">
    <location>
        <begin position="1252"/>
        <end position="1277"/>
    </location>
</feature>
<protein>
    <submittedName>
        <fullName evidence="4">ELYS beta-propeller domain-containing protein</fullName>
    </submittedName>
</protein>
<name>A0A915Q1J3_9BILA</name>
<organism evidence="3 4">
    <name type="scientific">Setaria digitata</name>
    <dbReference type="NCBI Taxonomy" id="48799"/>
    <lineage>
        <taxon>Eukaryota</taxon>
        <taxon>Metazoa</taxon>
        <taxon>Ecdysozoa</taxon>
        <taxon>Nematoda</taxon>
        <taxon>Chromadorea</taxon>
        <taxon>Rhabditida</taxon>
        <taxon>Spirurina</taxon>
        <taxon>Spiruromorpha</taxon>
        <taxon>Filarioidea</taxon>
        <taxon>Setariidae</taxon>
        <taxon>Setaria</taxon>
    </lineage>
</organism>
<feature type="compositionally biased region" description="Basic and acidic residues" evidence="1">
    <location>
        <begin position="1412"/>
        <end position="1428"/>
    </location>
</feature>
<feature type="compositionally biased region" description="Basic and acidic residues" evidence="1">
    <location>
        <begin position="1352"/>
        <end position="1364"/>
    </location>
</feature>
<feature type="compositionally biased region" description="Polar residues" evidence="1">
    <location>
        <begin position="1365"/>
        <end position="1378"/>
    </location>
</feature>
<feature type="compositionally biased region" description="Basic and acidic residues" evidence="1">
    <location>
        <begin position="1299"/>
        <end position="1311"/>
    </location>
</feature>
<accession>A0A915Q1J3</accession>
<evidence type="ECO:0000313" key="4">
    <source>
        <dbReference type="WBParaSite" id="sdigi.contig74.g3666.t1"/>
    </source>
</evidence>
<evidence type="ECO:0000259" key="2">
    <source>
        <dbReference type="Pfam" id="PF16687"/>
    </source>
</evidence>
<feature type="compositionally biased region" description="Polar residues" evidence="1">
    <location>
        <begin position="1561"/>
        <end position="1575"/>
    </location>
</feature>
<evidence type="ECO:0000313" key="3">
    <source>
        <dbReference type="Proteomes" id="UP000887581"/>
    </source>
</evidence>
<dbReference type="PANTHER" id="PTHR21583">
    <property type="entry name" value="ELYS PROTEIN"/>
    <property type="match status" value="1"/>
</dbReference>
<feature type="compositionally biased region" description="Basic residues" evidence="1">
    <location>
        <begin position="1469"/>
        <end position="1488"/>
    </location>
</feature>
<dbReference type="InterPro" id="IPR032040">
    <property type="entry name" value="ELYS-bb"/>
</dbReference>
<feature type="compositionally biased region" description="Basic and acidic residues" evidence="1">
    <location>
        <begin position="1579"/>
        <end position="1589"/>
    </location>
</feature>